<dbReference type="EMBL" id="WIWP01000032">
    <property type="protein sequence ID" value="MQT27404.1"/>
    <property type="molecule type" value="Genomic_DNA"/>
</dbReference>
<evidence type="ECO:0000313" key="5">
    <source>
        <dbReference type="Proteomes" id="UP000713985"/>
    </source>
</evidence>
<comment type="caution">
    <text evidence="2">The sequence shown here is derived from an EMBL/GenBank/DDBJ whole genome shotgun (WGS) entry which is preliminary data.</text>
</comment>
<evidence type="ECO:0000313" key="4">
    <source>
        <dbReference type="Proteomes" id="UP000443000"/>
    </source>
</evidence>
<evidence type="ECO:0000313" key="2">
    <source>
        <dbReference type="EMBL" id="MQT78762.1"/>
    </source>
</evidence>
<dbReference type="Proteomes" id="UP000713985">
    <property type="component" value="Unassembled WGS sequence"/>
</dbReference>
<protein>
    <submittedName>
        <fullName evidence="2">Uncharacterized protein</fullName>
    </submittedName>
</protein>
<dbReference type="EMBL" id="WIWC01000002">
    <property type="protein sequence ID" value="MQT78762.1"/>
    <property type="molecule type" value="Genomic_DNA"/>
</dbReference>
<name>A0A6A7YP68_9PSED</name>
<proteinExistence type="predicted"/>
<organism evidence="2">
    <name type="scientific">Pseudomonas helleri</name>
    <dbReference type="NCBI Taxonomy" id="1608996"/>
    <lineage>
        <taxon>Bacteria</taxon>
        <taxon>Pseudomonadati</taxon>
        <taxon>Pseudomonadota</taxon>
        <taxon>Gammaproteobacteria</taxon>
        <taxon>Pseudomonadales</taxon>
        <taxon>Pseudomonadaceae</taxon>
        <taxon>Pseudomonas</taxon>
    </lineage>
</organism>
<reference evidence="4 5" key="1">
    <citation type="submission" date="2019-10" db="EMBL/GenBank/DDBJ databases">
        <title>Evaluation of single-gene subtyping targets for Pseudomonas.</title>
        <authorList>
            <person name="Reichler S.J."/>
            <person name="Orsi R.H."/>
            <person name="Wiedmann M."/>
            <person name="Martin N.H."/>
            <person name="Murphy S.I."/>
        </authorList>
    </citation>
    <scope>NUCLEOTIDE SEQUENCE</scope>
    <source>
        <strain evidence="1 5">FSL R10-0802</strain>
        <strain evidence="3 4">FSL R10-1594</strain>
        <strain evidence="2">FSL R10-2339</strain>
    </source>
</reference>
<evidence type="ECO:0000313" key="3">
    <source>
        <dbReference type="EMBL" id="MQU14878.1"/>
    </source>
</evidence>
<keyword evidence="5" id="KW-1185">Reference proteome</keyword>
<evidence type="ECO:0000313" key="1">
    <source>
        <dbReference type="EMBL" id="MQT27404.1"/>
    </source>
</evidence>
<dbReference type="AlphaFoldDB" id="A0A6A7YP68"/>
<dbReference type="EMBL" id="WIVT01000001">
    <property type="protein sequence ID" value="MQU14878.1"/>
    <property type="molecule type" value="Genomic_DNA"/>
</dbReference>
<sequence length="174" mass="18949">MQVGPNVGTVIYDRLQASSNVHQYILETLTAVYETEAIMTSQQRIKITEKQLTKVTAPQKAQGAPTLPAPDVPGLPVPGQISYNNGQGYFTVHISYPGIKQNDALTLYVKFHKADGNGNLWSFTHTVSAAEATAKEVFWDITRSILNPANYLSVTLTYAVLAATSKPLDLKLVA</sequence>
<dbReference type="RefSeq" id="WP_153386021.1">
    <property type="nucleotide sequence ID" value="NZ_JBITTT010000007.1"/>
</dbReference>
<dbReference type="Proteomes" id="UP000443000">
    <property type="component" value="Unassembled WGS sequence"/>
</dbReference>
<gene>
    <name evidence="3" type="ORF">GHN41_00260</name>
    <name evidence="2" type="ORF">GHN86_01570</name>
    <name evidence="1" type="ORF">GHN94_16415</name>
</gene>
<accession>A0A6A7YP68</accession>